<gene>
    <name evidence="1" type="ORF">KU39_3p197</name>
</gene>
<organism evidence="1 2">
    <name type="scientific">Piscirickettsia salmonis</name>
    <dbReference type="NCBI Taxonomy" id="1238"/>
    <lineage>
        <taxon>Bacteria</taxon>
        <taxon>Pseudomonadati</taxon>
        <taxon>Pseudomonadota</taxon>
        <taxon>Gammaproteobacteria</taxon>
        <taxon>Thiotrichales</taxon>
        <taxon>Piscirickettsiaceae</taxon>
        <taxon>Piscirickettsia</taxon>
    </lineage>
</organism>
<dbReference type="EMBL" id="CP012511">
    <property type="protein sequence ID" value="ALB24659.1"/>
    <property type="molecule type" value="Genomic_DNA"/>
</dbReference>
<name>A0A1L6THZ0_PISSA</name>
<sequence length="199" mass="23152">MNIFVKQATFLQPPCFFSVSNLAGKKITGIIGYIFFSVGVSYQINNSNQINFDLIQPNEDIILAFDGPSVPKTLTSFASPLTFLNEAIVHDYLYSDQSYDSIQGKNRYDFEKNSKIIWNDRIRKKYADDIFNMLLSTNSVISHIQNMMIFYSVRNFGKSSFRNKMELQRNKEVIKSYETLNYYVPKPPSDIYKKYQSFL</sequence>
<dbReference type="AlphaFoldDB" id="A0A1L6THZ0"/>
<dbReference type="OrthoDB" id="9870217at2"/>
<dbReference type="RefSeq" id="WP_027242940.1">
    <property type="nucleotide sequence ID" value="NZ_CP013797.1"/>
</dbReference>
<accession>A0A1L6THZ0</accession>
<keyword evidence="1" id="KW-0614">Plasmid</keyword>
<dbReference type="Proteomes" id="UP000029558">
    <property type="component" value="Plasmid pPSB1-3"/>
</dbReference>
<evidence type="ECO:0000313" key="2">
    <source>
        <dbReference type="Proteomes" id="UP000029558"/>
    </source>
</evidence>
<dbReference type="InterPro" id="IPR010767">
    <property type="entry name" value="Phage_CGC-2007_Cje0229"/>
</dbReference>
<protein>
    <submittedName>
        <fullName evidence="1">Uncharacterized protein</fullName>
    </submittedName>
</protein>
<evidence type="ECO:0000313" key="1">
    <source>
        <dbReference type="EMBL" id="ALB24659.1"/>
    </source>
</evidence>
<geneLocation type="plasmid" evidence="1 2">
    <name>pPSB1-3</name>
</geneLocation>
<reference evidence="1 2" key="1">
    <citation type="journal article" date="2014" name="Genome Announc.">
        <title>Comparative Genome Analysis of Two Isolates of the Fish Pathogen Piscirickettsia salmonis from Different Hosts Reveals Major Differences in Virulence-Associated Secretion Systems.</title>
        <authorList>
            <person name="Bohle H."/>
            <person name="Henriquez P."/>
            <person name="Grothusen H."/>
            <person name="Navas E."/>
            <person name="Sandoval A."/>
            <person name="Bustamante F."/>
            <person name="Bustos P."/>
            <person name="Mancilla M."/>
        </authorList>
    </citation>
    <scope>NUCLEOTIDE SEQUENCE [LARGE SCALE GENOMIC DNA]</scope>
    <source>
        <strain evidence="2">B1-32597</strain>
    </source>
</reference>
<dbReference type="Pfam" id="PF07087">
    <property type="entry name" value="DUF1353"/>
    <property type="match status" value="1"/>
</dbReference>
<proteinExistence type="predicted"/>